<organism evidence="7 8">
    <name type="scientific">Kaistia geumhonensis</name>
    <dbReference type="NCBI Taxonomy" id="410839"/>
    <lineage>
        <taxon>Bacteria</taxon>
        <taxon>Pseudomonadati</taxon>
        <taxon>Pseudomonadota</taxon>
        <taxon>Alphaproteobacteria</taxon>
        <taxon>Hyphomicrobiales</taxon>
        <taxon>Kaistiaceae</taxon>
        <taxon>Kaistia</taxon>
    </lineage>
</organism>
<evidence type="ECO:0000256" key="4">
    <source>
        <dbReference type="ARBA" id="ARBA00022989"/>
    </source>
</evidence>
<feature type="transmembrane region" description="Helical" evidence="6">
    <location>
        <begin position="255"/>
        <end position="276"/>
    </location>
</feature>
<feature type="transmembrane region" description="Helical" evidence="6">
    <location>
        <begin position="21"/>
        <end position="45"/>
    </location>
</feature>
<evidence type="ECO:0000256" key="1">
    <source>
        <dbReference type="ARBA" id="ARBA00004651"/>
    </source>
</evidence>
<feature type="transmembrane region" description="Helical" evidence="6">
    <location>
        <begin position="355"/>
        <end position="374"/>
    </location>
</feature>
<feature type="transmembrane region" description="Helical" evidence="6">
    <location>
        <begin position="51"/>
        <end position="75"/>
    </location>
</feature>
<comment type="subcellular location">
    <subcellularLocation>
        <location evidence="1">Cell membrane</location>
        <topology evidence="1">Multi-pass membrane protein</topology>
    </subcellularLocation>
</comment>
<dbReference type="Proteomes" id="UP001223743">
    <property type="component" value="Unassembled WGS sequence"/>
</dbReference>
<evidence type="ECO:0000313" key="8">
    <source>
        <dbReference type="Proteomes" id="UP001223743"/>
    </source>
</evidence>
<feature type="transmembrane region" description="Helical" evidence="6">
    <location>
        <begin position="177"/>
        <end position="200"/>
    </location>
</feature>
<protein>
    <submittedName>
        <fullName evidence="7">O-antigen/teichoic acid export membrane protein</fullName>
    </submittedName>
</protein>
<evidence type="ECO:0000256" key="3">
    <source>
        <dbReference type="ARBA" id="ARBA00022692"/>
    </source>
</evidence>
<dbReference type="EMBL" id="JAUSWJ010000001">
    <property type="protein sequence ID" value="MDQ0514680.1"/>
    <property type="molecule type" value="Genomic_DNA"/>
</dbReference>
<keyword evidence="4 6" id="KW-1133">Transmembrane helix</keyword>
<evidence type="ECO:0000256" key="5">
    <source>
        <dbReference type="ARBA" id="ARBA00023136"/>
    </source>
</evidence>
<feature type="transmembrane region" description="Helical" evidence="6">
    <location>
        <begin position="410"/>
        <end position="428"/>
    </location>
</feature>
<name>A0ABU0M1F4_9HYPH</name>
<keyword evidence="5 6" id="KW-0472">Membrane</keyword>
<feature type="transmembrane region" description="Helical" evidence="6">
    <location>
        <begin position="96"/>
        <end position="117"/>
    </location>
</feature>
<dbReference type="Pfam" id="PF01943">
    <property type="entry name" value="Polysacc_synt"/>
    <property type="match status" value="1"/>
</dbReference>
<feature type="transmembrane region" description="Helical" evidence="6">
    <location>
        <begin position="321"/>
        <end position="343"/>
    </location>
</feature>
<dbReference type="PANTHER" id="PTHR30250">
    <property type="entry name" value="PST FAMILY PREDICTED COLANIC ACID TRANSPORTER"/>
    <property type="match status" value="1"/>
</dbReference>
<dbReference type="RefSeq" id="WP_266281940.1">
    <property type="nucleotide sequence ID" value="NZ_JAPKNF010000001.1"/>
</dbReference>
<dbReference type="PANTHER" id="PTHR30250:SF11">
    <property type="entry name" value="O-ANTIGEN TRANSPORTER-RELATED"/>
    <property type="match status" value="1"/>
</dbReference>
<feature type="transmembrane region" description="Helical" evidence="6">
    <location>
        <begin position="386"/>
        <end position="404"/>
    </location>
</feature>
<comment type="caution">
    <text evidence="7">The sequence shown here is derived from an EMBL/GenBank/DDBJ whole genome shotgun (WGS) entry which is preliminary data.</text>
</comment>
<evidence type="ECO:0000256" key="6">
    <source>
        <dbReference type="SAM" id="Phobius"/>
    </source>
</evidence>
<evidence type="ECO:0000256" key="2">
    <source>
        <dbReference type="ARBA" id="ARBA00022475"/>
    </source>
</evidence>
<evidence type="ECO:0000313" key="7">
    <source>
        <dbReference type="EMBL" id="MDQ0514680.1"/>
    </source>
</evidence>
<feature type="transmembrane region" description="Helical" evidence="6">
    <location>
        <begin position="137"/>
        <end position="156"/>
    </location>
</feature>
<dbReference type="InterPro" id="IPR002797">
    <property type="entry name" value="Polysacc_synth"/>
</dbReference>
<accession>A0ABU0M1F4</accession>
<dbReference type="InterPro" id="IPR050833">
    <property type="entry name" value="Poly_Biosynth_Transport"/>
</dbReference>
<proteinExistence type="predicted"/>
<reference evidence="7 8" key="1">
    <citation type="submission" date="2023-07" db="EMBL/GenBank/DDBJ databases">
        <title>Genomic Encyclopedia of Type Strains, Phase IV (KMG-IV): sequencing the most valuable type-strain genomes for metagenomic binning, comparative biology and taxonomic classification.</title>
        <authorList>
            <person name="Goeker M."/>
        </authorList>
    </citation>
    <scope>NUCLEOTIDE SEQUENCE [LARGE SCALE GENOMIC DNA]</scope>
    <source>
        <strain evidence="7 8">B1-1</strain>
    </source>
</reference>
<keyword evidence="3 6" id="KW-0812">Transmembrane</keyword>
<keyword evidence="8" id="KW-1185">Reference proteome</keyword>
<keyword evidence="2" id="KW-1003">Cell membrane</keyword>
<sequence>MNLKAILSHPTARRLINGFGAGLLGKVWILIVQIVLVPALTYSWGGAGYGVWLMVTAIPTFIALSDFGLGQAVAVRMTQAVARGQHNEALKAFQSAWLFLTAMTATICVAVATGAIIWQLGHPDTATASSPFTPREISIAIALSACYAFLSLQLSIQRGIFQATHKFAVSALIVDTLFLVNGLTVASIALLGGGIIGAALGQLSCQVLGLVVATSLARKFEPWARQGIKHADMATLKSLLKPSLGALSLTLSNSLGLQGVVLTIGWFLGPAAAAAFSTSRMLTRIPLQFSGLLTRASIPELIHVKMSGNTRLWRRLLRLNIALSLAIMAPVAIGLTVFGPQILQQMSHGKLSSSHLTFALLGLAASFCSAWMALGSQLLSENRQSSFGHIALTVYLASAATPFFFRGDITPTLCALVVADLVILLRVFQQIRQSMPEAKPSDVTSEAKAEA</sequence>
<gene>
    <name evidence="7" type="ORF">QO015_000293</name>
</gene>